<proteinExistence type="predicted"/>
<sequence length="119" mass="12901">MNTDTDIQLSGPFKATDGAGRAHDIKAIRIFDEGYGVIDVYIDFSAALDSGAYKDRTLVGQILTRLRSLGYVGPDFGHGDLGLQDKKLIVLEAPEEFNTFAASKGWKDLAAEFDEGDDA</sequence>
<dbReference type="RefSeq" id="WP_273672276.1">
    <property type="nucleotide sequence ID" value="NZ_JAQQXR010000006.1"/>
</dbReference>
<evidence type="ECO:0000313" key="2">
    <source>
        <dbReference type="Proteomes" id="UP001221208"/>
    </source>
</evidence>
<accession>A0ABT5K3G4</accession>
<protein>
    <submittedName>
        <fullName evidence="1">Uncharacterized protein</fullName>
    </submittedName>
</protein>
<reference evidence="1 2" key="1">
    <citation type="submission" date="2022-10" db="EMBL/GenBank/DDBJ databases">
        <title>Janthinobacterium sp. hw3 Genome sequencing.</title>
        <authorList>
            <person name="Park S."/>
        </authorList>
    </citation>
    <scope>NUCLEOTIDE SEQUENCE [LARGE SCALE GENOMIC DNA]</scope>
    <source>
        <strain evidence="2">hw3</strain>
    </source>
</reference>
<dbReference type="Proteomes" id="UP001221208">
    <property type="component" value="Unassembled WGS sequence"/>
</dbReference>
<gene>
    <name evidence="1" type="ORF">OIK44_16710</name>
</gene>
<evidence type="ECO:0000313" key="1">
    <source>
        <dbReference type="EMBL" id="MDC8759225.1"/>
    </source>
</evidence>
<keyword evidence="2" id="KW-1185">Reference proteome</keyword>
<comment type="caution">
    <text evidence="1">The sequence shown here is derived from an EMBL/GenBank/DDBJ whole genome shotgun (WGS) entry which is preliminary data.</text>
</comment>
<name>A0ABT5K3G4_9BURK</name>
<dbReference type="EMBL" id="JAQQXR010000006">
    <property type="protein sequence ID" value="MDC8759225.1"/>
    <property type="molecule type" value="Genomic_DNA"/>
</dbReference>
<organism evidence="1 2">
    <name type="scientific">Janthinobacterium fluminis</name>
    <dbReference type="NCBI Taxonomy" id="2987524"/>
    <lineage>
        <taxon>Bacteria</taxon>
        <taxon>Pseudomonadati</taxon>
        <taxon>Pseudomonadota</taxon>
        <taxon>Betaproteobacteria</taxon>
        <taxon>Burkholderiales</taxon>
        <taxon>Oxalobacteraceae</taxon>
        <taxon>Janthinobacterium</taxon>
    </lineage>
</organism>